<protein>
    <submittedName>
        <fullName evidence="2">Uncharacterized protein</fullName>
    </submittedName>
</protein>
<dbReference type="OrthoDB" id="434723at2759"/>
<dbReference type="EMBL" id="CAJNJA010007083">
    <property type="protein sequence ID" value="CAE7219976.1"/>
    <property type="molecule type" value="Genomic_DNA"/>
</dbReference>
<gene>
    <name evidence="2" type="ORF">SNEC2469_LOCUS2749</name>
</gene>
<organism evidence="2 3">
    <name type="scientific">Symbiodinium necroappetens</name>
    <dbReference type="NCBI Taxonomy" id="1628268"/>
    <lineage>
        <taxon>Eukaryota</taxon>
        <taxon>Sar</taxon>
        <taxon>Alveolata</taxon>
        <taxon>Dinophyceae</taxon>
        <taxon>Suessiales</taxon>
        <taxon>Symbiodiniaceae</taxon>
        <taxon>Symbiodinium</taxon>
    </lineage>
</organism>
<evidence type="ECO:0000313" key="3">
    <source>
        <dbReference type="Proteomes" id="UP000601435"/>
    </source>
</evidence>
<feature type="region of interest" description="Disordered" evidence="1">
    <location>
        <begin position="46"/>
        <end position="72"/>
    </location>
</feature>
<sequence length="185" mass="19381">QADAPRMGYMLWATSSGLKNPGFPSLRAMDAAACLDILSRAAHTSSQQNGGKACGHGGAPQSTEGGYPAAQTEQSGQAHSCCGANPEAAMGSQGLGQVLDLETGANETLGPELTEEAILQRFPKLRAPETPEDTAPRSDSGAEMDVEKTFDGNMAAQMVLAAVALQEERVAVYKDYDAAFKYLLQ</sequence>
<comment type="caution">
    <text evidence="2">The sequence shown here is derived from an EMBL/GenBank/DDBJ whole genome shotgun (WGS) entry which is preliminary data.</text>
</comment>
<keyword evidence="3" id="KW-1185">Reference proteome</keyword>
<name>A0A812K0U8_9DINO</name>
<evidence type="ECO:0000256" key="1">
    <source>
        <dbReference type="SAM" id="MobiDB-lite"/>
    </source>
</evidence>
<reference evidence="2" key="1">
    <citation type="submission" date="2021-02" db="EMBL/GenBank/DDBJ databases">
        <authorList>
            <person name="Dougan E. K."/>
            <person name="Rhodes N."/>
            <person name="Thang M."/>
            <person name="Chan C."/>
        </authorList>
    </citation>
    <scope>NUCLEOTIDE SEQUENCE</scope>
</reference>
<feature type="non-terminal residue" evidence="2">
    <location>
        <position position="1"/>
    </location>
</feature>
<dbReference type="AlphaFoldDB" id="A0A812K0U8"/>
<evidence type="ECO:0000313" key="2">
    <source>
        <dbReference type="EMBL" id="CAE7219976.1"/>
    </source>
</evidence>
<feature type="non-terminal residue" evidence="2">
    <location>
        <position position="185"/>
    </location>
</feature>
<proteinExistence type="predicted"/>
<accession>A0A812K0U8</accession>
<dbReference type="Proteomes" id="UP000601435">
    <property type="component" value="Unassembled WGS sequence"/>
</dbReference>